<keyword evidence="2" id="KW-1133">Transmembrane helix</keyword>
<feature type="compositionally biased region" description="Polar residues" evidence="1">
    <location>
        <begin position="76"/>
        <end position="94"/>
    </location>
</feature>
<proteinExistence type="predicted"/>
<feature type="compositionally biased region" description="Basic and acidic residues" evidence="1">
    <location>
        <begin position="1"/>
        <end position="15"/>
    </location>
</feature>
<protein>
    <submittedName>
        <fullName evidence="3">Uncharacterized protein</fullName>
    </submittedName>
</protein>
<dbReference type="EMBL" id="VDMQ01000008">
    <property type="protein sequence ID" value="TNM53671.1"/>
    <property type="molecule type" value="Genomic_DNA"/>
</dbReference>
<keyword evidence="2" id="KW-0472">Membrane</keyword>
<evidence type="ECO:0000313" key="3">
    <source>
        <dbReference type="EMBL" id="TNM53671.1"/>
    </source>
</evidence>
<feature type="compositionally biased region" description="Polar residues" evidence="1">
    <location>
        <begin position="288"/>
        <end position="311"/>
    </location>
</feature>
<organism evidence="3 4">
    <name type="scientific">Brevibacterium sediminis</name>
    <dbReference type="NCBI Taxonomy" id="1857024"/>
    <lineage>
        <taxon>Bacteria</taxon>
        <taxon>Bacillati</taxon>
        <taxon>Actinomycetota</taxon>
        <taxon>Actinomycetes</taxon>
        <taxon>Micrococcales</taxon>
        <taxon>Brevibacteriaceae</taxon>
        <taxon>Brevibacterium</taxon>
    </lineage>
</organism>
<dbReference type="Proteomes" id="UP000314223">
    <property type="component" value="Unassembled WGS sequence"/>
</dbReference>
<name>A0A5C4X208_9MICO</name>
<feature type="compositionally biased region" description="Gly residues" evidence="1">
    <location>
        <begin position="415"/>
        <end position="449"/>
    </location>
</feature>
<gene>
    <name evidence="3" type="ORF">FHQ09_12850</name>
</gene>
<feature type="region of interest" description="Disordered" evidence="1">
    <location>
        <begin position="287"/>
        <end position="455"/>
    </location>
</feature>
<feature type="transmembrane region" description="Helical" evidence="2">
    <location>
        <begin position="257"/>
        <end position="278"/>
    </location>
</feature>
<feature type="region of interest" description="Disordered" evidence="1">
    <location>
        <begin position="1"/>
        <end position="115"/>
    </location>
</feature>
<dbReference type="RefSeq" id="WP_139469151.1">
    <property type="nucleotide sequence ID" value="NZ_VDMQ01000008.1"/>
</dbReference>
<keyword evidence="2" id="KW-0812">Transmembrane</keyword>
<evidence type="ECO:0000256" key="2">
    <source>
        <dbReference type="SAM" id="Phobius"/>
    </source>
</evidence>
<comment type="caution">
    <text evidence="3">The sequence shown here is derived from an EMBL/GenBank/DDBJ whole genome shotgun (WGS) entry which is preliminary data.</text>
</comment>
<feature type="transmembrane region" description="Helical" evidence="2">
    <location>
        <begin position="140"/>
        <end position="163"/>
    </location>
</feature>
<evidence type="ECO:0000313" key="4">
    <source>
        <dbReference type="Proteomes" id="UP000314223"/>
    </source>
</evidence>
<accession>A0A5C4X208</accession>
<feature type="compositionally biased region" description="Low complexity" evidence="1">
    <location>
        <begin position="98"/>
        <end position="108"/>
    </location>
</feature>
<feature type="region of interest" description="Disordered" evidence="1">
    <location>
        <begin position="208"/>
        <end position="248"/>
    </location>
</feature>
<evidence type="ECO:0000256" key="1">
    <source>
        <dbReference type="SAM" id="MobiDB-lite"/>
    </source>
</evidence>
<reference evidence="3 4" key="1">
    <citation type="submission" date="2019-06" db="EMBL/GenBank/DDBJ databases">
        <authorList>
            <person name="Mardanova A.M."/>
            <person name="Pudova D.S."/>
            <person name="Shagimardanova E.I."/>
            <person name="Gogoleva N.E."/>
            <person name="Lutfullin M.T."/>
            <person name="Hadieva G.F."/>
            <person name="Sharipova M.R."/>
        </authorList>
    </citation>
    <scope>NUCLEOTIDE SEQUENCE [LARGE SCALE GENOMIC DNA]</scope>
    <source>
        <strain evidence="3 4">MG-1</strain>
    </source>
</reference>
<dbReference type="AlphaFoldDB" id="A0A5C4X208"/>
<feature type="compositionally biased region" description="Low complexity" evidence="1">
    <location>
        <begin position="312"/>
        <end position="414"/>
    </location>
</feature>
<sequence>MASNHGETDQTDKQRTTPGSEAPPSAPRHSQTLPLITEEIAERPRTETAPTEHVTTPVMPPNPIRRDDRTGASPAKSVSTETVGTEGGQRTASVPSRDGSQAEEAAGGADEKKSEGRISATQLIAGAGAAATSSVIGGQLGVAGTVVGAGIASIVTGLAVTLYGRSLDKGKEKIQEVGSKLAPAVKAKIAKNPTAKTAAVDQTLAEDSAFAPPEPTSGHATASAASVPHDRTAEDGDSSETESEPRSWWQKLRRKRVLYPLTIGVAAFGIGLGAVVVAENFTEADISPGTSQISRSVTGQSTNDESVTDDGTSNSGSAGDESSSGSGSSADGGQSSSNSGSNTQNGQSTSAGETGTEGAAEGQDSQGTDTTTGTSDSTGGSTSTDGTETSSGSTSTDGTGSTGDTSGGTNSSTGSGSGSDGSGSGSGSGSSGSGGSGTGGSTGGSGGGSAASAEG</sequence>